<dbReference type="STRING" id="470826.SAMN04488027_10621"/>
<dbReference type="InterPro" id="IPR029000">
    <property type="entry name" value="Cyclophilin-like_dom_sf"/>
</dbReference>
<dbReference type="InterPro" id="IPR003833">
    <property type="entry name" value="CT_C_D"/>
</dbReference>
<organism evidence="5 6">
    <name type="scientific">Psychroflexus sediminis</name>
    <dbReference type="NCBI Taxonomy" id="470826"/>
    <lineage>
        <taxon>Bacteria</taxon>
        <taxon>Pseudomonadati</taxon>
        <taxon>Bacteroidota</taxon>
        <taxon>Flavobacteriia</taxon>
        <taxon>Flavobacteriales</taxon>
        <taxon>Flavobacteriaceae</taxon>
        <taxon>Psychroflexus</taxon>
    </lineage>
</organism>
<dbReference type="SUPFAM" id="SSF50891">
    <property type="entry name" value="Cyclophilin-like"/>
    <property type="match status" value="1"/>
</dbReference>
<dbReference type="RefSeq" id="WP_093367925.1">
    <property type="nucleotide sequence ID" value="NZ_FNCW01000006.1"/>
</dbReference>
<evidence type="ECO:0000313" key="6">
    <source>
        <dbReference type="Proteomes" id="UP000199296"/>
    </source>
</evidence>
<gene>
    <name evidence="5" type="ORF">SAMN04488027_10621</name>
</gene>
<dbReference type="Gene3D" id="3.30.1360.40">
    <property type="match status" value="1"/>
</dbReference>
<evidence type="ECO:0000259" key="4">
    <source>
        <dbReference type="SMART" id="SM00796"/>
    </source>
</evidence>
<feature type="domain" description="Carboxyltransferase" evidence="4">
    <location>
        <begin position="5"/>
        <end position="207"/>
    </location>
</feature>
<dbReference type="SUPFAM" id="SSF160467">
    <property type="entry name" value="PH0987 N-terminal domain-like"/>
    <property type="match status" value="1"/>
</dbReference>
<evidence type="ECO:0000313" key="5">
    <source>
        <dbReference type="EMBL" id="SDG73500.1"/>
    </source>
</evidence>
<evidence type="ECO:0000256" key="3">
    <source>
        <dbReference type="ARBA" id="ARBA00022840"/>
    </source>
</evidence>
<accession>A0A1G7WQI3</accession>
<keyword evidence="6" id="KW-1185">Reference proteome</keyword>
<dbReference type="Gene3D" id="2.40.100.10">
    <property type="entry name" value="Cyclophilin-like"/>
    <property type="match status" value="1"/>
</dbReference>
<evidence type="ECO:0000256" key="2">
    <source>
        <dbReference type="ARBA" id="ARBA00022801"/>
    </source>
</evidence>
<sequence>MKDKIRIFQFNGTSILIEFDSEINESLLQFILRLKENIVRGNSEHILQVNTAYNSLLVIYKSTINNFYTLKNQLLQLISQVDLKQKPDLAVRKIPVCYEEDFGWDLQLLSEELELSKSEIIRRHTKPVYTVYFIGFLPGFPYLGDLDKRLYHRRKSQPRTQISAGSVGIADKQTGIYPSDSPGGWQIIGRSPVTLFDPNQKKQMCYLKAGDKIQFEAISREEFESFQTRSKEHKFLI</sequence>
<protein>
    <submittedName>
        <fullName evidence="5">Inhibitor of KinA</fullName>
    </submittedName>
</protein>
<dbReference type="InterPro" id="IPR010016">
    <property type="entry name" value="PxpB"/>
</dbReference>
<dbReference type="NCBIfam" id="TIGR00370">
    <property type="entry name" value="5-oxoprolinase subunit PxpB"/>
    <property type="match status" value="1"/>
</dbReference>
<dbReference type="Proteomes" id="UP000199296">
    <property type="component" value="Unassembled WGS sequence"/>
</dbReference>
<dbReference type="PANTHER" id="PTHR34698:SF2">
    <property type="entry name" value="5-OXOPROLINASE SUBUNIT B"/>
    <property type="match status" value="1"/>
</dbReference>
<name>A0A1G7WQI3_9FLAO</name>
<keyword evidence="1" id="KW-0547">Nucleotide-binding</keyword>
<dbReference type="GO" id="GO:0016787">
    <property type="term" value="F:hydrolase activity"/>
    <property type="evidence" value="ECO:0007669"/>
    <property type="project" value="UniProtKB-KW"/>
</dbReference>
<dbReference type="AlphaFoldDB" id="A0A1G7WQI3"/>
<keyword evidence="2" id="KW-0378">Hydrolase</keyword>
<evidence type="ECO:0000256" key="1">
    <source>
        <dbReference type="ARBA" id="ARBA00022741"/>
    </source>
</evidence>
<dbReference type="GO" id="GO:0005524">
    <property type="term" value="F:ATP binding"/>
    <property type="evidence" value="ECO:0007669"/>
    <property type="project" value="UniProtKB-KW"/>
</dbReference>
<dbReference type="SMART" id="SM00796">
    <property type="entry name" value="AHS1"/>
    <property type="match status" value="1"/>
</dbReference>
<dbReference type="Pfam" id="PF02682">
    <property type="entry name" value="CT_C_D"/>
    <property type="match status" value="1"/>
</dbReference>
<reference evidence="5 6" key="1">
    <citation type="submission" date="2016-10" db="EMBL/GenBank/DDBJ databases">
        <authorList>
            <person name="de Groot N.N."/>
        </authorList>
    </citation>
    <scope>NUCLEOTIDE SEQUENCE [LARGE SCALE GENOMIC DNA]</scope>
    <source>
        <strain evidence="5 6">DSM 19803</strain>
    </source>
</reference>
<dbReference type="EMBL" id="FNCW01000006">
    <property type="protein sequence ID" value="SDG73500.1"/>
    <property type="molecule type" value="Genomic_DNA"/>
</dbReference>
<proteinExistence type="predicted"/>
<dbReference type="PANTHER" id="PTHR34698">
    <property type="entry name" value="5-OXOPROLINASE SUBUNIT B"/>
    <property type="match status" value="1"/>
</dbReference>
<keyword evidence="3" id="KW-0067">ATP-binding</keyword>
<dbReference type="OrthoDB" id="9778567at2"/>